<feature type="compositionally biased region" description="Low complexity" evidence="1">
    <location>
        <begin position="177"/>
        <end position="196"/>
    </location>
</feature>
<reference evidence="2 3" key="1">
    <citation type="journal article" date="2016" name="BMC Genomics">
        <title>Comparative genomics reveals Cyclospora cayetanensis possesses coccidia-like metabolism and invasion components but unique surface antigens.</title>
        <authorList>
            <person name="Liu S."/>
            <person name="Wang L."/>
            <person name="Zheng H."/>
            <person name="Xu Z."/>
            <person name="Roellig D.M."/>
            <person name="Li N."/>
            <person name="Frace M.A."/>
            <person name="Tang K."/>
            <person name="Arrowood M.J."/>
            <person name="Moss D.M."/>
            <person name="Zhang L."/>
            <person name="Feng Y."/>
            <person name="Xiao L."/>
        </authorList>
    </citation>
    <scope>NUCLEOTIDE SEQUENCE [LARGE SCALE GENOMIC DNA]</scope>
    <source>
        <strain evidence="2 3">CHN_HEN01</strain>
    </source>
</reference>
<gene>
    <name evidence="2" type="ORF">cyc_05692</name>
</gene>
<feature type="compositionally biased region" description="Polar residues" evidence="1">
    <location>
        <begin position="140"/>
        <end position="163"/>
    </location>
</feature>
<comment type="caution">
    <text evidence="2">The sequence shown here is derived from an EMBL/GenBank/DDBJ whole genome shotgun (WGS) entry which is preliminary data.</text>
</comment>
<organism evidence="2 3">
    <name type="scientific">Cyclospora cayetanensis</name>
    <dbReference type="NCBI Taxonomy" id="88456"/>
    <lineage>
        <taxon>Eukaryota</taxon>
        <taxon>Sar</taxon>
        <taxon>Alveolata</taxon>
        <taxon>Apicomplexa</taxon>
        <taxon>Conoidasida</taxon>
        <taxon>Coccidia</taxon>
        <taxon>Eucoccidiorida</taxon>
        <taxon>Eimeriorina</taxon>
        <taxon>Eimeriidae</taxon>
        <taxon>Cyclospora</taxon>
    </lineage>
</organism>
<evidence type="ECO:0000313" key="2">
    <source>
        <dbReference type="EMBL" id="OEH76782.1"/>
    </source>
</evidence>
<dbReference type="Proteomes" id="UP000095192">
    <property type="component" value="Unassembled WGS sequence"/>
</dbReference>
<evidence type="ECO:0000256" key="1">
    <source>
        <dbReference type="SAM" id="MobiDB-lite"/>
    </source>
</evidence>
<feature type="region of interest" description="Disordered" evidence="1">
    <location>
        <begin position="128"/>
        <end position="196"/>
    </location>
</feature>
<keyword evidence="3" id="KW-1185">Reference proteome</keyword>
<dbReference type="InParanoid" id="A0A1D3D006"/>
<proteinExistence type="predicted"/>
<sequence length="379" mass="41714">MGGPKGRKQKRKAKQRGSPEIIRFRETKTFSLIAALVAETAKDPDIFKRLLLPSQQQGGEDTEESRRLSLVLHLLGRLADELKASKCKDYRFLWAPDLLTSQQQYCPSGYPLSVLQHSRSLAASPATADSVCAAEDSPHQPDNAQEDSGTPTLFSEQRSSNDVTLAPAPFSREFDQSDGTQQDSESSSSSSSSRGSDCCLYVDGVPLEVPADLRERSGAFLVSLESSIRSVVHLAADGISSNFAGGLVGFLGDLKVKLRDLDELWCTEEEALAKALFGAVNHHLRGLTLLLEAEASITECEANEELLEALRPQWIGKDIPKDAIELAESVIFYELRMPKEHMELCCHVIRAYLRADLRRMPLLRGRPAVPPGKEERLGL</sequence>
<evidence type="ECO:0000313" key="3">
    <source>
        <dbReference type="Proteomes" id="UP000095192"/>
    </source>
</evidence>
<accession>A0A1D3D006</accession>
<protein>
    <submittedName>
        <fullName evidence="2">Uncharacterized protein</fullName>
    </submittedName>
</protein>
<dbReference type="AlphaFoldDB" id="A0A1D3D006"/>
<dbReference type="VEuPathDB" id="ToxoDB:cyc_05692"/>
<name>A0A1D3D006_9EIME</name>
<dbReference type="EMBL" id="JROU02001325">
    <property type="protein sequence ID" value="OEH76782.1"/>
    <property type="molecule type" value="Genomic_DNA"/>
</dbReference>